<dbReference type="Pfam" id="PF13561">
    <property type="entry name" value="adh_short_C2"/>
    <property type="match status" value="1"/>
</dbReference>
<keyword evidence="4" id="KW-1185">Reference proteome</keyword>
<organism evidence="3 4">
    <name type="scientific">Yinghuangia aomiensis</name>
    <dbReference type="NCBI Taxonomy" id="676205"/>
    <lineage>
        <taxon>Bacteria</taxon>
        <taxon>Bacillati</taxon>
        <taxon>Actinomycetota</taxon>
        <taxon>Actinomycetes</taxon>
        <taxon>Kitasatosporales</taxon>
        <taxon>Streptomycetaceae</taxon>
        <taxon>Yinghuangia</taxon>
    </lineage>
</organism>
<dbReference type="PANTHER" id="PTHR24321">
    <property type="entry name" value="DEHYDROGENASES, SHORT CHAIN"/>
    <property type="match status" value="1"/>
</dbReference>
<dbReference type="Proteomes" id="UP001500466">
    <property type="component" value="Unassembled WGS sequence"/>
</dbReference>
<keyword evidence="2" id="KW-0560">Oxidoreductase</keyword>
<evidence type="ECO:0000313" key="3">
    <source>
        <dbReference type="EMBL" id="GAA4994666.1"/>
    </source>
</evidence>
<name>A0ABP9IDD7_9ACTN</name>
<dbReference type="InterPro" id="IPR020904">
    <property type="entry name" value="Sc_DH/Rdtase_CS"/>
</dbReference>
<dbReference type="SUPFAM" id="SSF51735">
    <property type="entry name" value="NAD(P)-binding Rossmann-fold domains"/>
    <property type="match status" value="1"/>
</dbReference>
<dbReference type="InterPro" id="IPR002347">
    <property type="entry name" value="SDR_fam"/>
</dbReference>
<reference evidence="4" key="1">
    <citation type="journal article" date="2019" name="Int. J. Syst. Evol. Microbiol.">
        <title>The Global Catalogue of Microorganisms (GCM) 10K type strain sequencing project: providing services to taxonomists for standard genome sequencing and annotation.</title>
        <authorList>
            <consortium name="The Broad Institute Genomics Platform"/>
            <consortium name="The Broad Institute Genome Sequencing Center for Infectious Disease"/>
            <person name="Wu L."/>
            <person name="Ma J."/>
        </authorList>
    </citation>
    <scope>NUCLEOTIDE SEQUENCE [LARGE SCALE GENOMIC DNA]</scope>
    <source>
        <strain evidence="4">JCM 17986</strain>
    </source>
</reference>
<dbReference type="PRINTS" id="PR00080">
    <property type="entry name" value="SDRFAMILY"/>
</dbReference>
<comment type="caution">
    <text evidence="3">The sequence shown here is derived from an EMBL/GenBank/DDBJ whole genome shotgun (WGS) entry which is preliminary data.</text>
</comment>
<dbReference type="PANTHER" id="PTHR24321:SF8">
    <property type="entry name" value="ESTRADIOL 17-BETA-DEHYDROGENASE 8-RELATED"/>
    <property type="match status" value="1"/>
</dbReference>
<accession>A0ABP9IDD7</accession>
<evidence type="ECO:0000256" key="2">
    <source>
        <dbReference type="ARBA" id="ARBA00023002"/>
    </source>
</evidence>
<evidence type="ECO:0000256" key="1">
    <source>
        <dbReference type="ARBA" id="ARBA00006484"/>
    </source>
</evidence>
<dbReference type="CDD" id="cd05233">
    <property type="entry name" value="SDR_c"/>
    <property type="match status" value="1"/>
</dbReference>
<dbReference type="EMBL" id="BAABHS010000053">
    <property type="protein sequence ID" value="GAA4994666.1"/>
    <property type="molecule type" value="Genomic_DNA"/>
</dbReference>
<dbReference type="NCBIfam" id="NF005559">
    <property type="entry name" value="PRK07231.1"/>
    <property type="match status" value="1"/>
</dbReference>
<dbReference type="RefSeq" id="WP_345680743.1">
    <property type="nucleotide sequence ID" value="NZ_BAABHS010000053.1"/>
</dbReference>
<proteinExistence type="inferred from homology"/>
<dbReference type="PROSITE" id="PS00061">
    <property type="entry name" value="ADH_SHORT"/>
    <property type="match status" value="1"/>
</dbReference>
<comment type="similarity">
    <text evidence="1">Belongs to the short-chain dehydrogenases/reductases (SDR) family.</text>
</comment>
<gene>
    <name evidence="3" type="ORF">GCM10023205_79340</name>
</gene>
<dbReference type="Gene3D" id="3.40.50.720">
    <property type="entry name" value="NAD(P)-binding Rossmann-like Domain"/>
    <property type="match status" value="1"/>
</dbReference>
<dbReference type="PRINTS" id="PR00081">
    <property type="entry name" value="GDHRDH"/>
</dbReference>
<protein>
    <submittedName>
        <fullName evidence="3">Glucose 1-dehydrogenase</fullName>
    </submittedName>
</protein>
<sequence>MTDGPVALVTGGGNGIGLACVRRLADDGYRVVVADVAEDAGRQAEAEIPRTQFIRCDVTNSKDLRRVAAKAVELGDGRLHALVNNAGRTSRTTFAECDEQAWRELHAVNLDSVHALTRACLPALRAARGAVVSLASAAGLIGTEGLAAYSSTKAAIIALTRSLALEHGDTVRFNAVCPGDIETAMMNRILADAHLRNAMLERIPAGRFGQPEEVANVIVWLLSDQASYVNGVALPVDGGLTAGLRDVKLSSALDRNP</sequence>
<evidence type="ECO:0000313" key="4">
    <source>
        <dbReference type="Proteomes" id="UP001500466"/>
    </source>
</evidence>
<dbReference type="InterPro" id="IPR036291">
    <property type="entry name" value="NAD(P)-bd_dom_sf"/>
</dbReference>